<dbReference type="STRING" id="318161.Sden_3053"/>
<dbReference type="Pfam" id="PF09912">
    <property type="entry name" value="DUF2141"/>
    <property type="match status" value="1"/>
</dbReference>
<protein>
    <recommendedName>
        <fullName evidence="3">DUF2141 domain-containing protein</fullName>
    </recommendedName>
</protein>
<evidence type="ECO:0008006" key="3">
    <source>
        <dbReference type="Google" id="ProtNLM"/>
    </source>
</evidence>
<reference evidence="1 2" key="1">
    <citation type="submission" date="2006-03" db="EMBL/GenBank/DDBJ databases">
        <title>Complete sequence of Shewanella denitrificans OS217.</title>
        <authorList>
            <consortium name="US DOE Joint Genome Institute"/>
            <person name="Copeland A."/>
            <person name="Lucas S."/>
            <person name="Lapidus A."/>
            <person name="Barry K."/>
            <person name="Detter J.C."/>
            <person name="Glavina del Rio T."/>
            <person name="Hammon N."/>
            <person name="Israni S."/>
            <person name="Dalin E."/>
            <person name="Tice H."/>
            <person name="Pitluck S."/>
            <person name="Brettin T."/>
            <person name="Bruce D."/>
            <person name="Han C."/>
            <person name="Tapia R."/>
            <person name="Gilna P."/>
            <person name="Kiss H."/>
            <person name="Schmutz J."/>
            <person name="Larimer F."/>
            <person name="Land M."/>
            <person name="Hauser L."/>
            <person name="Kyrpides N."/>
            <person name="Lykidis A."/>
            <person name="Richardson P."/>
        </authorList>
    </citation>
    <scope>NUCLEOTIDE SEQUENCE [LARGE SCALE GENOMIC DNA]</scope>
    <source>
        <strain evidence="2">OS217 / ATCC BAA-1090 / DSM 15013</strain>
    </source>
</reference>
<evidence type="ECO:0000313" key="1">
    <source>
        <dbReference type="EMBL" id="ABE56331.1"/>
    </source>
</evidence>
<organism evidence="1 2">
    <name type="scientific">Shewanella denitrificans (strain OS217 / ATCC BAA-1090 / DSM 15013)</name>
    <dbReference type="NCBI Taxonomy" id="318161"/>
    <lineage>
        <taxon>Bacteria</taxon>
        <taxon>Pseudomonadati</taxon>
        <taxon>Pseudomonadota</taxon>
        <taxon>Gammaproteobacteria</taxon>
        <taxon>Alteromonadales</taxon>
        <taxon>Shewanellaceae</taxon>
        <taxon>Shewanella</taxon>
    </lineage>
</organism>
<gene>
    <name evidence="1" type="ordered locus">Sden_3053</name>
</gene>
<dbReference type="eggNOG" id="COG4704">
    <property type="taxonomic scope" value="Bacteria"/>
</dbReference>
<proteinExistence type="predicted"/>
<dbReference type="Proteomes" id="UP000001982">
    <property type="component" value="Chromosome"/>
</dbReference>
<name>Q12JP5_SHEDO</name>
<dbReference type="InterPro" id="IPR018673">
    <property type="entry name" value="DUF2141"/>
</dbReference>
<evidence type="ECO:0000313" key="2">
    <source>
        <dbReference type="Proteomes" id="UP000001982"/>
    </source>
</evidence>
<dbReference type="EMBL" id="CP000302">
    <property type="protein sequence ID" value="ABE56331.1"/>
    <property type="molecule type" value="Genomic_DNA"/>
</dbReference>
<dbReference type="KEGG" id="sdn:Sden_3053"/>
<sequence>MKANNSSNSNSKKNTYISALTLLGLSLCGGIAHGHTLNLVVDNIPKHTGQLMIQIFDSKEKYDSGRGAFISALTPVTQTRHEIVFSQLPTADYAVRIVHDENGNGSLDVNFLGVPLEGYGFSNDAGSLGPASFEDAKVGIDSDIELIIHIR</sequence>
<keyword evidence="2" id="KW-1185">Reference proteome</keyword>
<dbReference type="HOGENOM" id="CLU_125018_2_2_6"/>
<dbReference type="AlphaFoldDB" id="Q12JP5"/>
<accession>Q12JP5</accession>